<reference evidence="2 3" key="1">
    <citation type="submission" date="2019-08" db="EMBL/GenBank/DDBJ databases">
        <title>Lentzea from Indian Himalayas.</title>
        <authorList>
            <person name="Mandal S."/>
            <person name="Mallick Gupta A."/>
            <person name="Maiti P.K."/>
            <person name="Sarkar J."/>
            <person name="Mandal S."/>
        </authorList>
    </citation>
    <scope>NUCLEOTIDE SEQUENCE [LARGE SCALE GENOMIC DNA]</scope>
    <source>
        <strain evidence="2 3">PSKA42</strain>
    </source>
</reference>
<evidence type="ECO:0000256" key="1">
    <source>
        <dbReference type="SAM" id="MobiDB-lite"/>
    </source>
</evidence>
<evidence type="ECO:0008006" key="4">
    <source>
        <dbReference type="Google" id="ProtNLM"/>
    </source>
</evidence>
<organism evidence="2 3">
    <name type="scientific">Lentzea indica</name>
    <dbReference type="NCBI Taxonomy" id="2604800"/>
    <lineage>
        <taxon>Bacteria</taxon>
        <taxon>Bacillati</taxon>
        <taxon>Actinomycetota</taxon>
        <taxon>Actinomycetes</taxon>
        <taxon>Pseudonocardiales</taxon>
        <taxon>Pseudonocardiaceae</taxon>
        <taxon>Lentzea</taxon>
    </lineage>
</organism>
<feature type="region of interest" description="Disordered" evidence="1">
    <location>
        <begin position="51"/>
        <end position="70"/>
    </location>
</feature>
<proteinExistence type="predicted"/>
<dbReference type="Proteomes" id="UP001515943">
    <property type="component" value="Unassembled WGS sequence"/>
</dbReference>
<sequence length="220" mass="23092">MTVLLAGCTAQEAAPPSSPPPVSSSAVSVPDQWNQLAGRALSAYVAKEEFGPDAPWKEDQPAAPGGYEHGTPDVAGVCGGVKIGSGFKVTRSRLWRGDTVVWQNVHALSSQKAAELVEQIREKSRTCSAYPRKEGKPTRAVTPDAAVTPPAGFDGFYAFCETAPDVAQGQDNCQAYLARGDLLVVYGSNAVSEDPNAARLAALRQLQQMTPPVAKALAAV</sequence>
<gene>
    <name evidence="2" type="ORF">FXN61_09005</name>
</gene>
<feature type="compositionally biased region" description="Basic and acidic residues" evidence="1">
    <location>
        <begin position="51"/>
        <end position="60"/>
    </location>
</feature>
<comment type="caution">
    <text evidence="2">The sequence shown here is derived from an EMBL/GenBank/DDBJ whole genome shotgun (WGS) entry which is preliminary data.</text>
</comment>
<dbReference type="EMBL" id="VSRL01000023">
    <property type="protein sequence ID" value="NKE56967.1"/>
    <property type="molecule type" value="Genomic_DNA"/>
</dbReference>
<name>A0ABX1FDP1_9PSEU</name>
<keyword evidence="3" id="KW-1185">Reference proteome</keyword>
<evidence type="ECO:0000313" key="3">
    <source>
        <dbReference type="Proteomes" id="UP001515943"/>
    </source>
</evidence>
<accession>A0ABX1FDP1</accession>
<feature type="region of interest" description="Disordered" evidence="1">
    <location>
        <begin position="1"/>
        <end position="29"/>
    </location>
</feature>
<protein>
    <recommendedName>
        <fullName evidence="4">PknH-like extracellular domain-containing protein</fullName>
    </recommendedName>
</protein>
<evidence type="ECO:0000313" key="2">
    <source>
        <dbReference type="EMBL" id="NKE56967.1"/>
    </source>
</evidence>